<evidence type="ECO:0000313" key="2">
    <source>
        <dbReference type="EMBL" id="GJD44144.1"/>
    </source>
</evidence>
<dbReference type="RefSeq" id="WP_238272106.1">
    <property type="nucleotide sequence ID" value="NZ_BPQG01000029.1"/>
</dbReference>
<sequence>MRMFALAALLSLPILPGAAAEAPRPADPAALEQAWRGCVREAYAHQSPTQGRAGSQRNALDECKAREDAVVAALMAARTDDASGRGARSLPARARAWAASVAAYVVDPVSSWIAMLRD</sequence>
<organism evidence="2 3">
    <name type="scientific">Methylobacterium cerastii</name>
    <dbReference type="NCBI Taxonomy" id="932741"/>
    <lineage>
        <taxon>Bacteria</taxon>
        <taxon>Pseudomonadati</taxon>
        <taxon>Pseudomonadota</taxon>
        <taxon>Alphaproteobacteria</taxon>
        <taxon>Hyphomicrobiales</taxon>
        <taxon>Methylobacteriaceae</taxon>
        <taxon>Methylobacterium</taxon>
    </lineage>
</organism>
<comment type="caution">
    <text evidence="2">The sequence shown here is derived from an EMBL/GenBank/DDBJ whole genome shotgun (WGS) entry which is preliminary data.</text>
</comment>
<protein>
    <recommendedName>
        <fullName evidence="4">Lysozyme inhibitor LprI N-terminal domain-containing protein</fullName>
    </recommendedName>
</protein>
<dbReference type="Proteomes" id="UP001055117">
    <property type="component" value="Unassembled WGS sequence"/>
</dbReference>
<keyword evidence="1" id="KW-0732">Signal</keyword>
<evidence type="ECO:0008006" key="4">
    <source>
        <dbReference type="Google" id="ProtNLM"/>
    </source>
</evidence>
<evidence type="ECO:0000313" key="3">
    <source>
        <dbReference type="Proteomes" id="UP001055117"/>
    </source>
</evidence>
<evidence type="ECO:0000256" key="1">
    <source>
        <dbReference type="SAM" id="SignalP"/>
    </source>
</evidence>
<reference evidence="2 3" key="1">
    <citation type="journal article" date="2021" name="Front. Microbiol.">
        <title>Comprehensive Comparative Genomics and Phenotyping of Methylobacterium Species.</title>
        <authorList>
            <person name="Alessa O."/>
            <person name="Ogura Y."/>
            <person name="Fujitani Y."/>
            <person name="Takami H."/>
            <person name="Hayashi T."/>
            <person name="Sahin N."/>
            <person name="Tani A."/>
        </authorList>
    </citation>
    <scope>NUCLEOTIDE SEQUENCE [LARGE SCALE GENOMIC DNA]</scope>
    <source>
        <strain evidence="2 3">DSM 23679</strain>
    </source>
</reference>
<name>A0ABQ4QFV9_9HYPH</name>
<proteinExistence type="predicted"/>
<accession>A0ABQ4QFV9</accession>
<keyword evidence="3" id="KW-1185">Reference proteome</keyword>
<feature type="signal peptide" evidence="1">
    <location>
        <begin position="1"/>
        <end position="19"/>
    </location>
</feature>
<feature type="chain" id="PRO_5045079807" description="Lysozyme inhibitor LprI N-terminal domain-containing protein" evidence="1">
    <location>
        <begin position="20"/>
        <end position="118"/>
    </location>
</feature>
<gene>
    <name evidence="2" type="ORF">AFCDBAGC_2008</name>
</gene>
<dbReference type="EMBL" id="BPQG01000029">
    <property type="protein sequence ID" value="GJD44144.1"/>
    <property type="molecule type" value="Genomic_DNA"/>
</dbReference>